<evidence type="ECO:0000256" key="3">
    <source>
        <dbReference type="SAM" id="Coils"/>
    </source>
</evidence>
<dbReference type="PANTHER" id="PTHR47566">
    <property type="match status" value="1"/>
</dbReference>
<dbReference type="Gene3D" id="3.80.10.10">
    <property type="entry name" value="Ribonuclease Inhibitor"/>
    <property type="match status" value="1"/>
</dbReference>
<proteinExistence type="predicted"/>
<dbReference type="EMBL" id="MN739577">
    <property type="protein sequence ID" value="QHT13859.1"/>
    <property type="molecule type" value="Genomic_DNA"/>
</dbReference>
<evidence type="ECO:0000256" key="2">
    <source>
        <dbReference type="ARBA" id="ARBA00022737"/>
    </source>
</evidence>
<keyword evidence="2" id="KW-0677">Repeat</keyword>
<dbReference type="SUPFAM" id="SSF52058">
    <property type="entry name" value="L domain-like"/>
    <property type="match status" value="1"/>
</dbReference>
<reference evidence="4" key="1">
    <citation type="journal article" date="2020" name="Nature">
        <title>Giant virus diversity and host interactions through global metagenomics.</title>
        <authorList>
            <person name="Schulz F."/>
            <person name="Roux S."/>
            <person name="Paez-Espino D."/>
            <person name="Jungbluth S."/>
            <person name="Walsh D.A."/>
            <person name="Denef V.J."/>
            <person name="McMahon K.D."/>
            <person name="Konstantinidis K.T."/>
            <person name="Eloe-Fadrosh E.A."/>
            <person name="Kyrpides N.C."/>
            <person name="Woyke T."/>
        </authorList>
    </citation>
    <scope>NUCLEOTIDE SEQUENCE</scope>
    <source>
        <strain evidence="4">GVMAG-M-3300023174-134</strain>
    </source>
</reference>
<feature type="coiled-coil region" evidence="3">
    <location>
        <begin position="302"/>
        <end position="354"/>
    </location>
</feature>
<keyword evidence="3" id="KW-0175">Coiled coil</keyword>
<protein>
    <recommendedName>
        <fullName evidence="5">Leucine-rich repeat domain-containing protein</fullName>
    </recommendedName>
</protein>
<evidence type="ECO:0000256" key="1">
    <source>
        <dbReference type="ARBA" id="ARBA00022614"/>
    </source>
</evidence>
<name>A0A6C0DD36_9ZZZZ</name>
<accession>A0A6C0DD36</accession>
<evidence type="ECO:0008006" key="5">
    <source>
        <dbReference type="Google" id="ProtNLM"/>
    </source>
</evidence>
<keyword evidence="1" id="KW-0433">Leucine-rich repeat</keyword>
<dbReference type="AlphaFoldDB" id="A0A6C0DD36"/>
<evidence type="ECO:0000313" key="4">
    <source>
        <dbReference type="EMBL" id="QHT13859.1"/>
    </source>
</evidence>
<dbReference type="PANTHER" id="PTHR47566:SF1">
    <property type="entry name" value="PROTEIN NUD1"/>
    <property type="match status" value="1"/>
</dbReference>
<dbReference type="GO" id="GO:0035591">
    <property type="term" value="F:signaling adaptor activity"/>
    <property type="evidence" value="ECO:0007669"/>
    <property type="project" value="TreeGrafter"/>
</dbReference>
<organism evidence="4">
    <name type="scientific">viral metagenome</name>
    <dbReference type="NCBI Taxonomy" id="1070528"/>
    <lineage>
        <taxon>unclassified sequences</taxon>
        <taxon>metagenomes</taxon>
        <taxon>organismal metagenomes</taxon>
    </lineage>
</organism>
<dbReference type="InterPro" id="IPR052574">
    <property type="entry name" value="CDIRP"/>
</dbReference>
<sequence>MNIIEEQRERILKENNTAQSYLENFLEKFNKVSRDISILEPLHGDLDFGILKDYGITNITKIVLTKGEITSIIGLPESLLELECPDNLLISLDGLPSNISRIEIPHNYLAVFDMSSLMDLEILIINDNKLTNIENIPSNIKELNCSNNNLSSLNLSGVIKPEKLIVSNNPITVIENLPEGIVDFQMENTPSIEFRNSSAAAIVENNEPKEKQKNIKDALNEYFKMKSTYETTIYNMKKKVFEKADTKRQAKRQVLTIKPPCIKCKRPVGSVFSKKNGRYNVICGDSVKPCSLDIQIYVGDSNMQLNYMLEILREESEELKDNIIRQKLDTLFNYTTEQESIKKFKEELEKYNSDSSIYKKLIDKNNELYHSIDKKHLIEKKNDQIFHLSERVNSLLKEYENTQNKELLKEAVYIQIKEIQPEIRNLRNLKYGIMELNSYVENYQHKYSLSQYPIELTKLDSDIGEPPRVIKFNK</sequence>
<dbReference type="InterPro" id="IPR032675">
    <property type="entry name" value="LRR_dom_sf"/>
</dbReference>